<protein>
    <submittedName>
        <fullName evidence="2">Uncharacterized protein</fullName>
    </submittedName>
</protein>
<reference evidence="2" key="1">
    <citation type="submission" date="2021-09" db="EMBL/GenBank/DDBJ databases">
        <authorList>
            <consortium name="Pathogen Informatics"/>
        </authorList>
    </citation>
    <scope>NUCLEOTIDE SEQUENCE</scope>
</reference>
<keyword evidence="3" id="KW-1185">Reference proteome</keyword>
<accession>A0A8J2MR15</accession>
<comment type="caution">
    <text evidence="2">The sequence shown here is derived from an EMBL/GenBank/DDBJ whole genome shotgun (WGS) entry which is preliminary data.</text>
</comment>
<proteinExistence type="predicted"/>
<dbReference type="EMBL" id="CAKAEH010001530">
    <property type="protein sequence ID" value="CAG9537245.1"/>
    <property type="molecule type" value="Genomic_DNA"/>
</dbReference>
<gene>
    <name evidence="2" type="ORF">CJOHNSTONI_LOCUS7084</name>
</gene>
<evidence type="ECO:0000313" key="3">
    <source>
        <dbReference type="Proteomes" id="UP000746747"/>
    </source>
</evidence>
<dbReference type="Proteomes" id="UP000746747">
    <property type="component" value="Unassembled WGS sequence"/>
</dbReference>
<feature type="region of interest" description="Disordered" evidence="1">
    <location>
        <begin position="191"/>
        <end position="211"/>
    </location>
</feature>
<sequence>MDDNLADYRRFCANRLKRLERCKKTKSFCNLDDEIPHILANSGSDLMLRGSEILPSYGGSRAFSRFSKNVAPSSFKSDAILSCLGTSTFCSESNTSPKTDDTRFGSTEVLSVNVVSPIAEVNLSKSSSLIADSWLQNNRKCTPVTSNFDSPHLPLSSCSSFITASTTTVSSQPSQCSMLSTNKPESEMRIAINNNNNNNDNNNDHGDSNRSAQRNFDLLREKMVKFCIIL</sequence>
<dbReference type="AlphaFoldDB" id="A0A8J2MR15"/>
<dbReference type="OrthoDB" id="6508726at2759"/>
<name>A0A8J2MR15_9BILA</name>
<evidence type="ECO:0000256" key="1">
    <source>
        <dbReference type="SAM" id="MobiDB-lite"/>
    </source>
</evidence>
<evidence type="ECO:0000313" key="2">
    <source>
        <dbReference type="EMBL" id="CAG9537245.1"/>
    </source>
</evidence>
<organism evidence="2 3">
    <name type="scientific">Cercopithifilaria johnstoni</name>
    <dbReference type="NCBI Taxonomy" id="2874296"/>
    <lineage>
        <taxon>Eukaryota</taxon>
        <taxon>Metazoa</taxon>
        <taxon>Ecdysozoa</taxon>
        <taxon>Nematoda</taxon>
        <taxon>Chromadorea</taxon>
        <taxon>Rhabditida</taxon>
        <taxon>Spirurina</taxon>
        <taxon>Spiruromorpha</taxon>
        <taxon>Filarioidea</taxon>
        <taxon>Onchocercidae</taxon>
        <taxon>Cercopithifilaria</taxon>
    </lineage>
</organism>